<keyword evidence="1" id="KW-0812">Transmembrane</keyword>
<name>A0AAD6DF70_9EURO</name>
<dbReference type="PANTHER" id="PTHR36124:SF6">
    <property type="entry name" value="ER-BOUND OXYGENASE MPAB_MPAB'_RUBBER OXYGENASE CATALYTIC DOMAIN-CONTAINING PROTEIN"/>
    <property type="match status" value="1"/>
</dbReference>
<dbReference type="Proteomes" id="UP001216150">
    <property type="component" value="Unassembled WGS sequence"/>
</dbReference>
<comment type="caution">
    <text evidence="3">The sequence shown here is derived from an EMBL/GenBank/DDBJ whole genome shotgun (WGS) entry which is preliminary data.</text>
</comment>
<evidence type="ECO:0000256" key="1">
    <source>
        <dbReference type="SAM" id="Phobius"/>
    </source>
</evidence>
<keyword evidence="4" id="KW-1185">Reference proteome</keyword>
<dbReference type="GO" id="GO:0016491">
    <property type="term" value="F:oxidoreductase activity"/>
    <property type="evidence" value="ECO:0007669"/>
    <property type="project" value="InterPro"/>
</dbReference>
<feature type="domain" description="ER-bound oxygenase mpaB/mpaB'/Rubber oxygenase catalytic" evidence="2">
    <location>
        <begin position="115"/>
        <end position="294"/>
    </location>
</feature>
<dbReference type="InterPro" id="IPR046366">
    <property type="entry name" value="MPAB"/>
</dbReference>
<keyword evidence="1" id="KW-1133">Transmembrane helix</keyword>
<reference evidence="3 4" key="1">
    <citation type="journal article" date="2023" name="IMA Fungus">
        <title>Comparative genomic study of the Penicillium genus elucidates a diverse pangenome and 15 lateral gene transfer events.</title>
        <authorList>
            <person name="Petersen C."/>
            <person name="Sorensen T."/>
            <person name="Nielsen M.R."/>
            <person name="Sondergaard T.E."/>
            <person name="Sorensen J.L."/>
            <person name="Fitzpatrick D.A."/>
            <person name="Frisvad J.C."/>
            <person name="Nielsen K.L."/>
        </authorList>
    </citation>
    <scope>NUCLEOTIDE SEQUENCE [LARGE SCALE GENOMIC DNA]</scope>
    <source>
        <strain evidence="3 4">IBT 29057</strain>
    </source>
</reference>
<evidence type="ECO:0000313" key="3">
    <source>
        <dbReference type="EMBL" id="KAJ5574886.1"/>
    </source>
</evidence>
<dbReference type="PANTHER" id="PTHR36124">
    <property type="match status" value="1"/>
</dbReference>
<feature type="transmembrane region" description="Helical" evidence="1">
    <location>
        <begin position="304"/>
        <end position="323"/>
    </location>
</feature>
<dbReference type="InterPro" id="IPR018713">
    <property type="entry name" value="MPAB/Lcp_cat_dom"/>
</dbReference>
<protein>
    <recommendedName>
        <fullName evidence="2">ER-bound oxygenase mpaB/mpaB'/Rubber oxygenase catalytic domain-containing protein</fullName>
    </recommendedName>
</protein>
<gene>
    <name evidence="3" type="ORF">N7450_008785</name>
</gene>
<dbReference type="Pfam" id="PF09995">
    <property type="entry name" value="MPAB_Lcp_cat"/>
    <property type="match status" value="1"/>
</dbReference>
<proteinExistence type="predicted"/>
<dbReference type="AlphaFoldDB" id="A0AAD6DF70"/>
<dbReference type="EMBL" id="JAQJAC010000008">
    <property type="protein sequence ID" value="KAJ5574886.1"/>
    <property type="molecule type" value="Genomic_DNA"/>
</dbReference>
<organism evidence="3 4">
    <name type="scientific">Penicillium hetheringtonii</name>
    <dbReference type="NCBI Taxonomy" id="911720"/>
    <lineage>
        <taxon>Eukaryota</taxon>
        <taxon>Fungi</taxon>
        <taxon>Dikarya</taxon>
        <taxon>Ascomycota</taxon>
        <taxon>Pezizomycotina</taxon>
        <taxon>Eurotiomycetes</taxon>
        <taxon>Eurotiomycetidae</taxon>
        <taxon>Eurotiales</taxon>
        <taxon>Aspergillaceae</taxon>
        <taxon>Penicillium</taxon>
    </lineage>
</organism>
<keyword evidence="1" id="KW-0472">Membrane</keyword>
<feature type="transmembrane region" description="Helical" evidence="1">
    <location>
        <begin position="27"/>
        <end position="45"/>
    </location>
</feature>
<evidence type="ECO:0000259" key="2">
    <source>
        <dbReference type="Pfam" id="PF09995"/>
    </source>
</evidence>
<accession>A0AAD6DF70</accession>
<evidence type="ECO:0000313" key="4">
    <source>
        <dbReference type="Proteomes" id="UP001216150"/>
    </source>
</evidence>
<sequence>MDNSTSFVVQPVTKVARAVLDSTSREWIPYALGFLAGYPIVIGALRYRRMRQLQRDYPYKTREDMAKMTDEEAFHIQKTVAQLEFPFMFIKSLQFALFRTYGIPSISHLLTKTSQFSNPETSLKRYTDTSALVQEMVGNSPTSQRAYISLARTRFLHSGYRASGKILDDDMLYTLALFALQPIRFINKFEWRTLSDLERCAIGTFWKSIGDALGISYSALPSGATGFQDGIQWLEEIDAWSEAYEEKCMVPDTKNRETADQTTAVIVYMLPKMLHPVGLQFVSFMMDDRLRKAMLTRYDAPSPFFASLFSALLTMRKLFLRYLTPPRPYVLRYASFTEEPDQNGRFYLTKWEAAPYYVKPTFWNRWGPEAWLTWALGRPVPGDEGDKYYPSGYDIQDVGPKYFEGKGRKQLEEAMEEMKEFRTGKCPFH</sequence>
<feature type="transmembrane region" description="Helical" evidence="1">
    <location>
        <begin position="264"/>
        <end position="284"/>
    </location>
</feature>